<dbReference type="Proteomes" id="UP000054337">
    <property type="component" value="Unassembled WGS sequence"/>
</dbReference>
<proteinExistence type="predicted"/>
<dbReference type="EMBL" id="KI968703">
    <property type="protein sequence ID" value="EUN30816.1"/>
    <property type="molecule type" value="Genomic_DNA"/>
</dbReference>
<dbReference type="HOGENOM" id="CLU_2412947_0_0_1"/>
<organism evidence="1 2">
    <name type="scientific">Bipolaris victoriae (strain FI3)</name>
    <name type="common">Victoria blight of oats agent</name>
    <name type="synonym">Cochliobolus victoriae</name>
    <dbReference type="NCBI Taxonomy" id="930091"/>
    <lineage>
        <taxon>Eukaryota</taxon>
        <taxon>Fungi</taxon>
        <taxon>Dikarya</taxon>
        <taxon>Ascomycota</taxon>
        <taxon>Pezizomycotina</taxon>
        <taxon>Dothideomycetes</taxon>
        <taxon>Pleosporomycetidae</taxon>
        <taxon>Pleosporales</taxon>
        <taxon>Pleosporineae</taxon>
        <taxon>Pleosporaceae</taxon>
        <taxon>Bipolaris</taxon>
    </lineage>
</organism>
<reference evidence="1 2" key="1">
    <citation type="journal article" date="2013" name="PLoS Genet.">
        <title>Comparative genome structure, secondary metabolite, and effector coding capacity across Cochliobolus pathogens.</title>
        <authorList>
            <person name="Condon B.J."/>
            <person name="Leng Y."/>
            <person name="Wu D."/>
            <person name="Bushley K.E."/>
            <person name="Ohm R.A."/>
            <person name="Otillar R."/>
            <person name="Martin J."/>
            <person name="Schackwitz W."/>
            <person name="Grimwood J."/>
            <person name="MohdZainudin N."/>
            <person name="Xue C."/>
            <person name="Wang R."/>
            <person name="Manning V.A."/>
            <person name="Dhillon B."/>
            <person name="Tu Z.J."/>
            <person name="Steffenson B.J."/>
            <person name="Salamov A."/>
            <person name="Sun H."/>
            <person name="Lowry S."/>
            <person name="LaButti K."/>
            <person name="Han J."/>
            <person name="Copeland A."/>
            <person name="Lindquist E."/>
            <person name="Barry K."/>
            <person name="Schmutz J."/>
            <person name="Baker S.E."/>
            <person name="Ciuffetti L.M."/>
            <person name="Grigoriev I.V."/>
            <person name="Zhong S."/>
            <person name="Turgeon B.G."/>
        </authorList>
    </citation>
    <scope>NUCLEOTIDE SEQUENCE [LARGE SCALE GENOMIC DNA]</scope>
    <source>
        <strain evidence="1 2">FI3</strain>
    </source>
</reference>
<keyword evidence="2" id="KW-1185">Reference proteome</keyword>
<name>W7ERV1_BIPV3</name>
<evidence type="ECO:0000313" key="1">
    <source>
        <dbReference type="EMBL" id="EUN30816.1"/>
    </source>
</evidence>
<gene>
    <name evidence="1" type="ORF">COCVIDRAFT_89407</name>
</gene>
<sequence length="92" mass="10488">MYLCMYGRTCTGASEVYVPWPLARWVQKQKGQPRGAWCRLINHLRMAERPAVERYPQKARNRYVRNRDGIASGCVETCDACLGSNRPLATLA</sequence>
<dbReference type="GeneID" id="26259015"/>
<dbReference type="AlphaFoldDB" id="W7ERV1"/>
<evidence type="ECO:0000313" key="2">
    <source>
        <dbReference type="Proteomes" id="UP000054337"/>
    </source>
</evidence>
<protein>
    <submittedName>
        <fullName evidence="1">Uncharacterized protein</fullName>
    </submittedName>
</protein>
<dbReference type="RefSeq" id="XP_014560397.1">
    <property type="nucleotide sequence ID" value="XM_014704911.1"/>
</dbReference>
<accession>W7ERV1</accession>